<dbReference type="Gene3D" id="3.40.50.1820">
    <property type="entry name" value="alpha/beta hydrolase"/>
    <property type="match status" value="1"/>
</dbReference>
<dbReference type="EMBL" id="PVZG01000001">
    <property type="protein sequence ID" value="PRY33520.1"/>
    <property type="molecule type" value="Genomic_DNA"/>
</dbReference>
<sequence length="109" mass="11608">MESAVHVSYGWTALLGTARGGADVPAYAAPARATDLSGLPPTFLDVGSADIFRDEDVDYVRRIWAAGGTADLHVWAGGYHGFDGLVPDAPISVAARRTRIDWLRRVLAA</sequence>
<organism evidence="2 3">
    <name type="scientific">Pseudosporangium ferrugineum</name>
    <dbReference type="NCBI Taxonomy" id="439699"/>
    <lineage>
        <taxon>Bacteria</taxon>
        <taxon>Bacillati</taxon>
        <taxon>Actinomycetota</taxon>
        <taxon>Actinomycetes</taxon>
        <taxon>Micromonosporales</taxon>
        <taxon>Micromonosporaceae</taxon>
        <taxon>Pseudosporangium</taxon>
    </lineage>
</organism>
<comment type="caution">
    <text evidence="2">The sequence shown here is derived from an EMBL/GenBank/DDBJ whole genome shotgun (WGS) entry which is preliminary data.</text>
</comment>
<feature type="domain" description="Alpha/beta hydrolase fold-3" evidence="1">
    <location>
        <begin position="7"/>
        <end position="82"/>
    </location>
</feature>
<protein>
    <submittedName>
        <fullName evidence="2">Alpha/beta hydrolase family protein</fullName>
    </submittedName>
</protein>
<dbReference type="InterPro" id="IPR013094">
    <property type="entry name" value="AB_hydrolase_3"/>
</dbReference>
<keyword evidence="3" id="KW-1185">Reference proteome</keyword>
<proteinExistence type="predicted"/>
<evidence type="ECO:0000259" key="1">
    <source>
        <dbReference type="Pfam" id="PF07859"/>
    </source>
</evidence>
<dbReference type="Pfam" id="PF07859">
    <property type="entry name" value="Abhydrolase_3"/>
    <property type="match status" value="1"/>
</dbReference>
<dbReference type="Proteomes" id="UP000239209">
    <property type="component" value="Unassembled WGS sequence"/>
</dbReference>
<dbReference type="InterPro" id="IPR029058">
    <property type="entry name" value="AB_hydrolase_fold"/>
</dbReference>
<gene>
    <name evidence="2" type="ORF">CLV70_101683</name>
</gene>
<dbReference type="RefSeq" id="WP_245907987.1">
    <property type="nucleotide sequence ID" value="NZ_PVZG01000001.1"/>
</dbReference>
<dbReference type="SUPFAM" id="SSF53474">
    <property type="entry name" value="alpha/beta-Hydrolases"/>
    <property type="match status" value="1"/>
</dbReference>
<dbReference type="GO" id="GO:0016787">
    <property type="term" value="F:hydrolase activity"/>
    <property type="evidence" value="ECO:0007669"/>
    <property type="project" value="UniProtKB-KW"/>
</dbReference>
<keyword evidence="2" id="KW-0378">Hydrolase</keyword>
<name>A0A2T0SJC8_9ACTN</name>
<accession>A0A2T0SJC8</accession>
<evidence type="ECO:0000313" key="2">
    <source>
        <dbReference type="EMBL" id="PRY33520.1"/>
    </source>
</evidence>
<evidence type="ECO:0000313" key="3">
    <source>
        <dbReference type="Proteomes" id="UP000239209"/>
    </source>
</evidence>
<reference evidence="2 3" key="1">
    <citation type="submission" date="2018-03" db="EMBL/GenBank/DDBJ databases">
        <title>Genomic Encyclopedia of Archaeal and Bacterial Type Strains, Phase II (KMG-II): from individual species to whole genera.</title>
        <authorList>
            <person name="Goeker M."/>
        </authorList>
    </citation>
    <scope>NUCLEOTIDE SEQUENCE [LARGE SCALE GENOMIC DNA]</scope>
    <source>
        <strain evidence="2 3">DSM 45348</strain>
    </source>
</reference>
<dbReference type="AlphaFoldDB" id="A0A2T0SJC8"/>